<name>A0ABT7CDZ3_9BACT</name>
<sequence length="302" mass="34592">MQNLKSPISGSSNIRLVKDIPSIEVITLYQDAGIDVSRFFENILNISIYECLDSGYQFYYPFTIDGDGLFYQDLRSFPGYFREWKWEYGKVSSIIPSDTQKILEIGCGHGTFLSHLKSRGIKGTGIELTDSSVKECIQKGLDVKNELLSTHKIKHLEEYDIVCSFQVLEHISDVSSFVNDSLKVLKKGGLLTFAVPNNEASLVKYGSGIFNMPPHHMGLWSKNSLSNLEKFFSVKLQNIYFEPLPDYERDRYRNLNFPAIINFAYKLNWRIGSLSKRLLSFLLQIFKNQIKGHTIIAVFKKI</sequence>
<evidence type="ECO:0000313" key="1">
    <source>
        <dbReference type="EMBL" id="MDJ1491951.1"/>
    </source>
</evidence>
<dbReference type="PANTHER" id="PTHR43861:SF6">
    <property type="entry name" value="METHYLTRANSFERASE TYPE 11"/>
    <property type="match status" value="1"/>
</dbReference>
<reference evidence="1 2" key="1">
    <citation type="submission" date="2023-05" db="EMBL/GenBank/DDBJ databases">
        <authorList>
            <person name="Zhang X."/>
        </authorList>
    </citation>
    <scope>NUCLEOTIDE SEQUENCE [LARGE SCALE GENOMIC DNA]</scope>
    <source>
        <strain evidence="1 2">DM2B3-1</strain>
    </source>
</reference>
<comment type="caution">
    <text evidence="1">The sequence shown here is derived from an EMBL/GenBank/DDBJ whole genome shotgun (WGS) entry which is preliminary data.</text>
</comment>
<dbReference type="PANTHER" id="PTHR43861">
    <property type="entry name" value="TRANS-ACONITATE 2-METHYLTRANSFERASE-RELATED"/>
    <property type="match status" value="1"/>
</dbReference>
<dbReference type="Gene3D" id="3.40.50.150">
    <property type="entry name" value="Vaccinia Virus protein VP39"/>
    <property type="match status" value="1"/>
</dbReference>
<protein>
    <submittedName>
        <fullName evidence="1">Class I SAM-dependent methyltransferase</fullName>
        <ecNumber evidence="1">2.1.1.-</ecNumber>
    </submittedName>
</protein>
<dbReference type="Proteomes" id="UP001228581">
    <property type="component" value="Unassembled WGS sequence"/>
</dbReference>
<accession>A0ABT7CDZ3</accession>
<dbReference type="Pfam" id="PF13489">
    <property type="entry name" value="Methyltransf_23"/>
    <property type="match status" value="1"/>
</dbReference>
<dbReference type="EMBL" id="JASJOT010000001">
    <property type="protein sequence ID" value="MDJ1491951.1"/>
    <property type="molecule type" value="Genomic_DNA"/>
</dbReference>
<dbReference type="SUPFAM" id="SSF53335">
    <property type="entry name" value="S-adenosyl-L-methionine-dependent methyltransferases"/>
    <property type="match status" value="1"/>
</dbReference>
<dbReference type="InterPro" id="IPR029063">
    <property type="entry name" value="SAM-dependent_MTases_sf"/>
</dbReference>
<organism evidence="1 2">
    <name type="scientific">Xanthocytophaga flava</name>
    <dbReference type="NCBI Taxonomy" id="3048013"/>
    <lineage>
        <taxon>Bacteria</taxon>
        <taxon>Pseudomonadati</taxon>
        <taxon>Bacteroidota</taxon>
        <taxon>Cytophagia</taxon>
        <taxon>Cytophagales</taxon>
        <taxon>Rhodocytophagaceae</taxon>
        <taxon>Xanthocytophaga</taxon>
    </lineage>
</organism>
<dbReference type="GO" id="GO:0008168">
    <property type="term" value="F:methyltransferase activity"/>
    <property type="evidence" value="ECO:0007669"/>
    <property type="project" value="UniProtKB-KW"/>
</dbReference>
<evidence type="ECO:0000313" key="2">
    <source>
        <dbReference type="Proteomes" id="UP001228581"/>
    </source>
</evidence>
<dbReference type="EC" id="2.1.1.-" evidence="1"/>
<keyword evidence="1" id="KW-0808">Transferase</keyword>
<keyword evidence="2" id="KW-1185">Reference proteome</keyword>
<dbReference type="CDD" id="cd02440">
    <property type="entry name" value="AdoMet_MTases"/>
    <property type="match status" value="1"/>
</dbReference>
<gene>
    <name evidence="1" type="ORF">QNI19_03340</name>
</gene>
<dbReference type="GO" id="GO:0032259">
    <property type="term" value="P:methylation"/>
    <property type="evidence" value="ECO:0007669"/>
    <property type="project" value="UniProtKB-KW"/>
</dbReference>
<keyword evidence="1" id="KW-0489">Methyltransferase</keyword>
<dbReference type="RefSeq" id="WP_313992247.1">
    <property type="nucleotide sequence ID" value="NZ_JASJOR010000060.1"/>
</dbReference>
<proteinExistence type="predicted"/>